<sequence>MGLKELWIGPIETKGTKGWGGMPGGSFKPELPVFSRSFLPHPQMVRFGDHNRATEKSPTVEVKTVRVLLSVETSINGNLGTLRVMVNKEETTLGCFGGPRLIIESFEDLLIESFESCIRLHQVVSELWCFKRSIEIKGAKGWSGSAGLQGYGEWADPLTGYKEGYLETHPRLLASLLVSRQGARFRVFKEAGETHPSPLSLGGIPCLFLSHSREFGNLVLGSWGCASLVKPILENGAGPTTAWSSQSVGCRPISLLPVSNGRQRYTVVLLGVPLVGKRGFYGSCLSISSGSEETRLFPSHAIPMSILHPRKEKCLVEFGIVTQCMAPKRVNDQYLTNVILKIISNLGVSSFVITVVGFTSEIVGGTAGCVIWVAWFELLNLDWNSVVGRGTDGGGLSKGWRLNESLLKTG</sequence>
<name>A0ACB9G1P3_9ASTR</name>
<reference evidence="1 2" key="2">
    <citation type="journal article" date="2022" name="Mol. Ecol. Resour.">
        <title>The genomes of chicory, endive, great burdock and yacon provide insights into Asteraceae paleo-polyploidization history and plant inulin production.</title>
        <authorList>
            <person name="Fan W."/>
            <person name="Wang S."/>
            <person name="Wang H."/>
            <person name="Wang A."/>
            <person name="Jiang F."/>
            <person name="Liu H."/>
            <person name="Zhao H."/>
            <person name="Xu D."/>
            <person name="Zhang Y."/>
        </authorList>
    </citation>
    <scope>NUCLEOTIDE SEQUENCE [LARGE SCALE GENOMIC DNA]</scope>
    <source>
        <strain evidence="2">cv. Yunnan</strain>
        <tissue evidence="1">Leaves</tissue>
    </source>
</reference>
<dbReference type="Proteomes" id="UP001056120">
    <property type="component" value="Linkage Group LG15"/>
</dbReference>
<proteinExistence type="predicted"/>
<dbReference type="EMBL" id="CM042032">
    <property type="protein sequence ID" value="KAI3776958.1"/>
    <property type="molecule type" value="Genomic_DNA"/>
</dbReference>
<accession>A0ACB9G1P3</accession>
<comment type="caution">
    <text evidence="1">The sequence shown here is derived from an EMBL/GenBank/DDBJ whole genome shotgun (WGS) entry which is preliminary data.</text>
</comment>
<organism evidence="1 2">
    <name type="scientific">Smallanthus sonchifolius</name>
    <dbReference type="NCBI Taxonomy" id="185202"/>
    <lineage>
        <taxon>Eukaryota</taxon>
        <taxon>Viridiplantae</taxon>
        <taxon>Streptophyta</taxon>
        <taxon>Embryophyta</taxon>
        <taxon>Tracheophyta</taxon>
        <taxon>Spermatophyta</taxon>
        <taxon>Magnoliopsida</taxon>
        <taxon>eudicotyledons</taxon>
        <taxon>Gunneridae</taxon>
        <taxon>Pentapetalae</taxon>
        <taxon>asterids</taxon>
        <taxon>campanulids</taxon>
        <taxon>Asterales</taxon>
        <taxon>Asteraceae</taxon>
        <taxon>Asteroideae</taxon>
        <taxon>Heliantheae alliance</taxon>
        <taxon>Millerieae</taxon>
        <taxon>Smallanthus</taxon>
    </lineage>
</organism>
<reference evidence="2" key="1">
    <citation type="journal article" date="2022" name="Mol. Ecol. Resour.">
        <title>The genomes of chicory, endive, great burdock and yacon provide insights into Asteraceae palaeo-polyploidization history and plant inulin production.</title>
        <authorList>
            <person name="Fan W."/>
            <person name="Wang S."/>
            <person name="Wang H."/>
            <person name="Wang A."/>
            <person name="Jiang F."/>
            <person name="Liu H."/>
            <person name="Zhao H."/>
            <person name="Xu D."/>
            <person name="Zhang Y."/>
        </authorList>
    </citation>
    <scope>NUCLEOTIDE SEQUENCE [LARGE SCALE GENOMIC DNA]</scope>
    <source>
        <strain evidence="2">cv. Yunnan</strain>
    </source>
</reference>
<keyword evidence="2" id="KW-1185">Reference proteome</keyword>
<gene>
    <name evidence="1" type="ORF">L1987_46751</name>
</gene>
<evidence type="ECO:0000313" key="2">
    <source>
        <dbReference type="Proteomes" id="UP001056120"/>
    </source>
</evidence>
<evidence type="ECO:0000313" key="1">
    <source>
        <dbReference type="EMBL" id="KAI3776958.1"/>
    </source>
</evidence>
<protein>
    <submittedName>
        <fullName evidence="1">Uncharacterized protein</fullName>
    </submittedName>
</protein>